<dbReference type="SUPFAM" id="SSF53850">
    <property type="entry name" value="Periplasmic binding protein-like II"/>
    <property type="match status" value="1"/>
</dbReference>
<protein>
    <submittedName>
        <fullName evidence="2">Extracellular solute-binding protein</fullName>
    </submittedName>
</protein>
<proteinExistence type="predicted"/>
<keyword evidence="3" id="KW-1185">Reference proteome</keyword>
<comment type="caution">
    <text evidence="2">The sequence shown here is derived from an EMBL/GenBank/DDBJ whole genome shotgun (WGS) entry which is preliminary data.</text>
</comment>
<evidence type="ECO:0000256" key="1">
    <source>
        <dbReference type="SAM" id="SignalP"/>
    </source>
</evidence>
<dbReference type="Pfam" id="PF01547">
    <property type="entry name" value="SBP_bac_1"/>
    <property type="match status" value="1"/>
</dbReference>
<gene>
    <name evidence="2" type="ORF">GCM10022288_21170</name>
</gene>
<accession>A0ABP8AUQ0</accession>
<reference evidence="3" key="1">
    <citation type="journal article" date="2019" name="Int. J. Syst. Evol. Microbiol.">
        <title>The Global Catalogue of Microorganisms (GCM) 10K type strain sequencing project: providing services to taxonomists for standard genome sequencing and annotation.</title>
        <authorList>
            <consortium name="The Broad Institute Genomics Platform"/>
            <consortium name="The Broad Institute Genome Sequencing Center for Infectious Disease"/>
            <person name="Wu L."/>
            <person name="Ma J."/>
        </authorList>
    </citation>
    <scope>NUCLEOTIDE SEQUENCE [LARGE SCALE GENOMIC DNA]</scope>
    <source>
        <strain evidence="3">JCM 17593</strain>
    </source>
</reference>
<dbReference type="RefSeq" id="WP_344776638.1">
    <property type="nucleotide sequence ID" value="NZ_BAABBX010000015.1"/>
</dbReference>
<evidence type="ECO:0000313" key="2">
    <source>
        <dbReference type="EMBL" id="GAA4190999.1"/>
    </source>
</evidence>
<dbReference type="PANTHER" id="PTHR43649:SF30">
    <property type="entry name" value="ABC TRANSPORTER SUBSTRATE-BINDING PROTEIN"/>
    <property type="match status" value="1"/>
</dbReference>
<dbReference type="Proteomes" id="UP001500213">
    <property type="component" value="Unassembled WGS sequence"/>
</dbReference>
<dbReference type="EMBL" id="BAABBX010000015">
    <property type="protein sequence ID" value="GAA4190999.1"/>
    <property type="molecule type" value="Genomic_DNA"/>
</dbReference>
<dbReference type="InterPro" id="IPR006311">
    <property type="entry name" value="TAT_signal"/>
</dbReference>
<feature type="signal peptide" evidence="1">
    <location>
        <begin position="1"/>
        <end position="28"/>
    </location>
</feature>
<dbReference type="PANTHER" id="PTHR43649">
    <property type="entry name" value="ARABINOSE-BINDING PROTEIN-RELATED"/>
    <property type="match status" value="1"/>
</dbReference>
<evidence type="ECO:0000313" key="3">
    <source>
        <dbReference type="Proteomes" id="UP001500213"/>
    </source>
</evidence>
<name>A0ABP8AUQ0_9MICO</name>
<feature type="chain" id="PRO_5047085732" evidence="1">
    <location>
        <begin position="29"/>
        <end position="434"/>
    </location>
</feature>
<sequence length="434" mass="46068">MNQSPSAQLSRRSLLFAAGGAAAALALAGCTPSRSSSKQLKFWNMPWGGTQFAPTDKKITEGYSPTGSLPGVIYQSIAWANFTETFSSAIASGTGPAVSSGSGTQAFQFAAQGKIAYADDLLDAWKDNGLFDDFLPGLIDTMKTPQGYAAVPYNLDMRVLWYRKELLEKAGVQPPTDWQSYLDACAALKKIGAYGFGAASGAQGNAFQALVSLMINNGGGLFDEEQKPNCVTKANIDALDFVVEMVRKGYADPGTVGYTTSNAYAQWKAGKFAMGLEAPGLAQQVAGDVGPDMYVGDPLTSASGAKGTLSFPNNIMMYKNTPSQKGSEAFLTYYYKHMAPLWTKNTGIGLPVLKSIAATPEFQSDKNAAKMISAWQPIAKTWAAPGGSALFANVTLVDSTPAMTTFAQEVLSLKSTPEEALKKLQSTLTSQLKK</sequence>
<dbReference type="InterPro" id="IPR006059">
    <property type="entry name" value="SBP"/>
</dbReference>
<keyword evidence="1" id="KW-0732">Signal</keyword>
<dbReference type="InterPro" id="IPR050490">
    <property type="entry name" value="Bact_solute-bd_prot1"/>
</dbReference>
<dbReference type="Gene3D" id="3.40.190.10">
    <property type="entry name" value="Periplasmic binding protein-like II"/>
    <property type="match status" value="2"/>
</dbReference>
<dbReference type="PROSITE" id="PS51318">
    <property type="entry name" value="TAT"/>
    <property type="match status" value="1"/>
</dbReference>
<organism evidence="2 3">
    <name type="scientific">Gryllotalpicola kribbensis</name>
    <dbReference type="NCBI Taxonomy" id="993084"/>
    <lineage>
        <taxon>Bacteria</taxon>
        <taxon>Bacillati</taxon>
        <taxon>Actinomycetota</taxon>
        <taxon>Actinomycetes</taxon>
        <taxon>Micrococcales</taxon>
        <taxon>Microbacteriaceae</taxon>
        <taxon>Gryllotalpicola</taxon>
    </lineage>
</organism>